<evidence type="ECO:0000256" key="2">
    <source>
        <dbReference type="ARBA" id="ARBA00022692"/>
    </source>
</evidence>
<gene>
    <name evidence="6" type="ORF">GALMADRAFT_137249</name>
</gene>
<name>A0A067T8F7_GALM3</name>
<accession>A0A067T8F7</accession>
<dbReference type="InterPro" id="IPR036259">
    <property type="entry name" value="MFS_trans_sf"/>
</dbReference>
<dbReference type="Proteomes" id="UP000027222">
    <property type="component" value="Unassembled WGS sequence"/>
</dbReference>
<evidence type="ECO:0000256" key="3">
    <source>
        <dbReference type="ARBA" id="ARBA00022989"/>
    </source>
</evidence>
<dbReference type="Gene3D" id="1.20.1720.10">
    <property type="entry name" value="Multidrug resistance protein D"/>
    <property type="match status" value="2"/>
</dbReference>
<dbReference type="GO" id="GO:0016020">
    <property type="term" value="C:membrane"/>
    <property type="evidence" value="ECO:0007669"/>
    <property type="project" value="UniProtKB-SubCell"/>
</dbReference>
<evidence type="ECO:0000256" key="5">
    <source>
        <dbReference type="SAM" id="MobiDB-lite"/>
    </source>
</evidence>
<reference evidence="7" key="1">
    <citation type="journal article" date="2014" name="Proc. Natl. Acad. Sci. U.S.A.">
        <title>Extensive sampling of basidiomycete genomes demonstrates inadequacy of the white-rot/brown-rot paradigm for wood decay fungi.</title>
        <authorList>
            <person name="Riley R."/>
            <person name="Salamov A.A."/>
            <person name="Brown D.W."/>
            <person name="Nagy L.G."/>
            <person name="Floudas D."/>
            <person name="Held B.W."/>
            <person name="Levasseur A."/>
            <person name="Lombard V."/>
            <person name="Morin E."/>
            <person name="Otillar R."/>
            <person name="Lindquist E.A."/>
            <person name="Sun H."/>
            <person name="LaButti K.M."/>
            <person name="Schmutz J."/>
            <person name="Jabbour D."/>
            <person name="Luo H."/>
            <person name="Baker S.E."/>
            <person name="Pisabarro A.G."/>
            <person name="Walton J.D."/>
            <person name="Blanchette R.A."/>
            <person name="Henrissat B."/>
            <person name="Martin F."/>
            <person name="Cullen D."/>
            <person name="Hibbett D.S."/>
            <person name="Grigoriev I.V."/>
        </authorList>
    </citation>
    <scope>NUCLEOTIDE SEQUENCE [LARGE SCALE GENOMIC DNA]</scope>
    <source>
        <strain evidence="7">CBS 339.88</strain>
    </source>
</reference>
<keyword evidence="4" id="KW-0472">Membrane</keyword>
<feature type="region of interest" description="Disordered" evidence="5">
    <location>
        <begin position="229"/>
        <end position="296"/>
    </location>
</feature>
<sequence>MPDASTSGNTPRKTTPVSSPSLPRSDSAPTLPGEKLPEDADEKTAEERVYEAETGRRVDKGEQEHKTEGEDDNVLWVDWDGPKDPLNPKKYLGHTEGNGLQRSLSSFTFISPVSSSMVAPATEQIAEQFGITSPILIAVTTSVFVLGCAFGPLILGPLSEIYGRSRVIQFSNLFYLGGSAPLSVGGGVLGDLWHPEERGRAIAIYSLAPLLGPVAGPLAMTKQITLTSNHIHSQPTSQPESPLRGFPLGTPPSCQTSRHRVKRETPSSDEKPTDIDCRDTVRKLNCQRDTALRETP</sequence>
<feature type="compositionally biased region" description="Polar residues" evidence="5">
    <location>
        <begin position="229"/>
        <end position="240"/>
    </location>
</feature>
<feature type="compositionally biased region" description="Polar residues" evidence="5">
    <location>
        <begin position="1"/>
        <end position="28"/>
    </location>
</feature>
<dbReference type="AlphaFoldDB" id="A0A067T8F7"/>
<keyword evidence="2" id="KW-0812">Transmembrane</keyword>
<proteinExistence type="predicted"/>
<feature type="compositionally biased region" description="Basic and acidic residues" evidence="5">
    <location>
        <begin position="263"/>
        <end position="282"/>
    </location>
</feature>
<dbReference type="EMBL" id="KL142373">
    <property type="protein sequence ID" value="KDR79411.1"/>
    <property type="molecule type" value="Genomic_DNA"/>
</dbReference>
<keyword evidence="7" id="KW-1185">Reference proteome</keyword>
<organism evidence="6 7">
    <name type="scientific">Galerina marginata (strain CBS 339.88)</name>
    <dbReference type="NCBI Taxonomy" id="685588"/>
    <lineage>
        <taxon>Eukaryota</taxon>
        <taxon>Fungi</taxon>
        <taxon>Dikarya</taxon>
        <taxon>Basidiomycota</taxon>
        <taxon>Agaricomycotina</taxon>
        <taxon>Agaricomycetes</taxon>
        <taxon>Agaricomycetidae</taxon>
        <taxon>Agaricales</taxon>
        <taxon>Agaricineae</taxon>
        <taxon>Strophariaceae</taxon>
        <taxon>Galerina</taxon>
    </lineage>
</organism>
<evidence type="ECO:0008006" key="8">
    <source>
        <dbReference type="Google" id="ProtNLM"/>
    </source>
</evidence>
<dbReference type="PANTHER" id="PTHR23502:SF60">
    <property type="entry name" value="MAJOR FACILITATOR SUPERFAMILY (MFS) PROFILE DOMAIN-CONTAINING PROTEIN-RELATED"/>
    <property type="match status" value="1"/>
</dbReference>
<feature type="compositionally biased region" description="Basic and acidic residues" evidence="5">
    <location>
        <begin position="35"/>
        <end position="68"/>
    </location>
</feature>
<dbReference type="Pfam" id="PF00083">
    <property type="entry name" value="Sugar_tr"/>
    <property type="match status" value="1"/>
</dbReference>
<evidence type="ECO:0000313" key="7">
    <source>
        <dbReference type="Proteomes" id="UP000027222"/>
    </source>
</evidence>
<dbReference type="SUPFAM" id="SSF103473">
    <property type="entry name" value="MFS general substrate transporter"/>
    <property type="match status" value="1"/>
</dbReference>
<evidence type="ECO:0000256" key="1">
    <source>
        <dbReference type="ARBA" id="ARBA00004141"/>
    </source>
</evidence>
<protein>
    <recommendedName>
        <fullName evidence="8">Major facilitator superfamily (MFS) profile domain-containing protein</fullName>
    </recommendedName>
</protein>
<dbReference type="InterPro" id="IPR005828">
    <property type="entry name" value="MFS_sugar_transport-like"/>
</dbReference>
<dbReference type="STRING" id="685588.A0A067T8F7"/>
<evidence type="ECO:0000313" key="6">
    <source>
        <dbReference type="EMBL" id="KDR79411.1"/>
    </source>
</evidence>
<dbReference type="PANTHER" id="PTHR23502">
    <property type="entry name" value="MAJOR FACILITATOR SUPERFAMILY"/>
    <property type="match status" value="1"/>
</dbReference>
<dbReference type="GO" id="GO:0022857">
    <property type="term" value="F:transmembrane transporter activity"/>
    <property type="evidence" value="ECO:0007669"/>
    <property type="project" value="InterPro"/>
</dbReference>
<comment type="subcellular location">
    <subcellularLocation>
        <location evidence="1">Membrane</location>
        <topology evidence="1">Multi-pass membrane protein</topology>
    </subcellularLocation>
</comment>
<keyword evidence="3" id="KW-1133">Transmembrane helix</keyword>
<dbReference type="OrthoDB" id="6770063at2759"/>
<dbReference type="HOGENOM" id="CLU_940242_0_0_1"/>
<feature type="region of interest" description="Disordered" evidence="5">
    <location>
        <begin position="1"/>
        <end position="79"/>
    </location>
</feature>
<evidence type="ECO:0000256" key="4">
    <source>
        <dbReference type="ARBA" id="ARBA00023136"/>
    </source>
</evidence>